<gene>
    <name evidence="1" type="ORF">BDN72DRAFT_411369</name>
</gene>
<dbReference type="EMBL" id="ML208610">
    <property type="protein sequence ID" value="TFK62035.1"/>
    <property type="molecule type" value="Genomic_DNA"/>
</dbReference>
<organism evidence="1 2">
    <name type="scientific">Pluteus cervinus</name>
    <dbReference type="NCBI Taxonomy" id="181527"/>
    <lineage>
        <taxon>Eukaryota</taxon>
        <taxon>Fungi</taxon>
        <taxon>Dikarya</taxon>
        <taxon>Basidiomycota</taxon>
        <taxon>Agaricomycotina</taxon>
        <taxon>Agaricomycetes</taxon>
        <taxon>Agaricomycetidae</taxon>
        <taxon>Agaricales</taxon>
        <taxon>Pluteineae</taxon>
        <taxon>Pluteaceae</taxon>
        <taxon>Pluteus</taxon>
    </lineage>
</organism>
<keyword evidence="2" id="KW-1185">Reference proteome</keyword>
<proteinExistence type="predicted"/>
<evidence type="ECO:0000313" key="1">
    <source>
        <dbReference type="EMBL" id="TFK62035.1"/>
    </source>
</evidence>
<protein>
    <submittedName>
        <fullName evidence="1">Uncharacterized protein</fullName>
    </submittedName>
</protein>
<reference evidence="1 2" key="1">
    <citation type="journal article" date="2019" name="Nat. Ecol. Evol.">
        <title>Megaphylogeny resolves global patterns of mushroom evolution.</title>
        <authorList>
            <person name="Varga T."/>
            <person name="Krizsan K."/>
            <person name="Foldi C."/>
            <person name="Dima B."/>
            <person name="Sanchez-Garcia M."/>
            <person name="Sanchez-Ramirez S."/>
            <person name="Szollosi G.J."/>
            <person name="Szarkandi J.G."/>
            <person name="Papp V."/>
            <person name="Albert L."/>
            <person name="Andreopoulos W."/>
            <person name="Angelini C."/>
            <person name="Antonin V."/>
            <person name="Barry K.W."/>
            <person name="Bougher N.L."/>
            <person name="Buchanan P."/>
            <person name="Buyck B."/>
            <person name="Bense V."/>
            <person name="Catcheside P."/>
            <person name="Chovatia M."/>
            <person name="Cooper J."/>
            <person name="Damon W."/>
            <person name="Desjardin D."/>
            <person name="Finy P."/>
            <person name="Geml J."/>
            <person name="Haridas S."/>
            <person name="Hughes K."/>
            <person name="Justo A."/>
            <person name="Karasinski D."/>
            <person name="Kautmanova I."/>
            <person name="Kiss B."/>
            <person name="Kocsube S."/>
            <person name="Kotiranta H."/>
            <person name="LaButti K.M."/>
            <person name="Lechner B.E."/>
            <person name="Liimatainen K."/>
            <person name="Lipzen A."/>
            <person name="Lukacs Z."/>
            <person name="Mihaltcheva S."/>
            <person name="Morgado L.N."/>
            <person name="Niskanen T."/>
            <person name="Noordeloos M.E."/>
            <person name="Ohm R.A."/>
            <person name="Ortiz-Santana B."/>
            <person name="Ovrebo C."/>
            <person name="Racz N."/>
            <person name="Riley R."/>
            <person name="Savchenko A."/>
            <person name="Shiryaev A."/>
            <person name="Soop K."/>
            <person name="Spirin V."/>
            <person name="Szebenyi C."/>
            <person name="Tomsovsky M."/>
            <person name="Tulloss R.E."/>
            <person name="Uehling J."/>
            <person name="Grigoriev I.V."/>
            <person name="Vagvolgyi C."/>
            <person name="Papp T."/>
            <person name="Martin F.M."/>
            <person name="Miettinen O."/>
            <person name="Hibbett D.S."/>
            <person name="Nagy L.G."/>
        </authorList>
    </citation>
    <scope>NUCLEOTIDE SEQUENCE [LARGE SCALE GENOMIC DNA]</scope>
    <source>
        <strain evidence="1 2">NL-1719</strain>
    </source>
</reference>
<evidence type="ECO:0000313" key="2">
    <source>
        <dbReference type="Proteomes" id="UP000308600"/>
    </source>
</evidence>
<name>A0ACD3A8J1_9AGAR</name>
<sequence length="151" mass="16717">MEPGPNRFNTTEHAPSAEAVRKSVSPPSQVGGCSSVGSEAGPSASSLEYSPTSIPTTQAKPKRLPDMDETGPARDALYGWLHSRKLSGLYLILVQYGCTSIEHLEAMTRLSDDDWKEIIEALKASVRSDTESPTDWQWFFFPIEVKKMRKD</sequence>
<accession>A0ACD3A8J1</accession>
<dbReference type="Proteomes" id="UP000308600">
    <property type="component" value="Unassembled WGS sequence"/>
</dbReference>